<comment type="caution">
    <text evidence="5">Lacks conserved residue(s) required for the propagation of feature annotation.</text>
</comment>
<gene>
    <name evidence="8" type="ORF">QO010_003140</name>
</gene>
<dbReference type="SUPFAM" id="SSF48013">
    <property type="entry name" value="NusB-like"/>
    <property type="match status" value="1"/>
</dbReference>
<dbReference type="Gene3D" id="3.40.50.150">
    <property type="entry name" value="Vaccinia Virus protein VP39"/>
    <property type="match status" value="1"/>
</dbReference>
<dbReference type="GO" id="GO:0032259">
    <property type="term" value="P:methylation"/>
    <property type="evidence" value="ECO:0007669"/>
    <property type="project" value="UniProtKB-KW"/>
</dbReference>
<dbReference type="InterPro" id="IPR029063">
    <property type="entry name" value="SAM-dependent_MTases_sf"/>
</dbReference>
<feature type="binding site" evidence="5">
    <location>
        <position position="269"/>
    </location>
    <ligand>
        <name>S-adenosyl-L-methionine</name>
        <dbReference type="ChEBI" id="CHEBI:59789"/>
    </ligand>
</feature>
<evidence type="ECO:0000256" key="6">
    <source>
        <dbReference type="SAM" id="MobiDB-lite"/>
    </source>
</evidence>
<dbReference type="Pfam" id="PF01029">
    <property type="entry name" value="NusB"/>
    <property type="match status" value="1"/>
</dbReference>
<dbReference type="InterPro" id="IPR035926">
    <property type="entry name" value="NusB-like_sf"/>
</dbReference>
<evidence type="ECO:0000259" key="7">
    <source>
        <dbReference type="PROSITE" id="PS51686"/>
    </source>
</evidence>
<evidence type="ECO:0000256" key="4">
    <source>
        <dbReference type="ARBA" id="ARBA00022884"/>
    </source>
</evidence>
<evidence type="ECO:0000256" key="3">
    <source>
        <dbReference type="ARBA" id="ARBA00022691"/>
    </source>
</evidence>
<dbReference type="PANTHER" id="PTHR22807">
    <property type="entry name" value="NOP2 YEAST -RELATED NOL1/NOP2/FMU SUN DOMAIN-CONTAINING"/>
    <property type="match status" value="1"/>
</dbReference>
<dbReference type="InterPro" id="IPR001678">
    <property type="entry name" value="MeTrfase_RsmB-F_NOP2_dom"/>
</dbReference>
<proteinExistence type="inferred from homology"/>
<feature type="active site" description="Nucleophile" evidence="5">
    <location>
        <position position="364"/>
    </location>
</feature>
<evidence type="ECO:0000256" key="5">
    <source>
        <dbReference type="PROSITE-ProRule" id="PRU01023"/>
    </source>
</evidence>
<evidence type="ECO:0000256" key="2">
    <source>
        <dbReference type="ARBA" id="ARBA00022679"/>
    </source>
</evidence>
<feature type="binding site" evidence="5">
    <location>
        <begin position="248"/>
        <end position="254"/>
    </location>
    <ligand>
        <name>S-adenosyl-L-methionine</name>
        <dbReference type="ChEBI" id="CHEBI:59789"/>
    </ligand>
</feature>
<evidence type="ECO:0000256" key="1">
    <source>
        <dbReference type="ARBA" id="ARBA00022603"/>
    </source>
</evidence>
<feature type="binding site" evidence="5">
    <location>
        <position position="311"/>
    </location>
    <ligand>
        <name>S-adenosyl-L-methionine</name>
        <dbReference type="ChEBI" id="CHEBI:59789"/>
    </ligand>
</feature>
<keyword evidence="9" id="KW-1185">Reference proteome</keyword>
<dbReference type="EMBL" id="JAUSVS010000006">
    <property type="protein sequence ID" value="MDQ0465353.1"/>
    <property type="molecule type" value="Genomic_DNA"/>
</dbReference>
<name>A0ABU0ITL3_9CAUL</name>
<reference evidence="8 9" key="1">
    <citation type="submission" date="2023-07" db="EMBL/GenBank/DDBJ databases">
        <title>Genomic Encyclopedia of Type Strains, Phase IV (KMG-IV): sequencing the most valuable type-strain genomes for metagenomic binning, comparative biology and taxonomic classification.</title>
        <authorList>
            <person name="Goeker M."/>
        </authorList>
    </citation>
    <scope>NUCLEOTIDE SEQUENCE [LARGE SCALE GENOMIC DNA]</scope>
    <source>
        <strain evidence="8 9">DSM 18695</strain>
    </source>
</reference>
<comment type="caution">
    <text evidence="8">The sequence shown here is derived from an EMBL/GenBank/DDBJ whole genome shotgun (WGS) entry which is preliminary data.</text>
</comment>
<comment type="similarity">
    <text evidence="5">Belongs to the class I-like SAM-binding methyltransferase superfamily. RsmB/NOP family.</text>
</comment>
<protein>
    <submittedName>
        <fullName evidence="8">16S rRNA (Cytosine967-C5)-methyltransferase</fullName>
        <ecNumber evidence="8">2.1.1.176</ecNumber>
    </submittedName>
</protein>
<dbReference type="InterPro" id="IPR006027">
    <property type="entry name" value="NusB_RsmB_TIM44"/>
</dbReference>
<dbReference type="InterPro" id="IPR049560">
    <property type="entry name" value="MeTrfase_RsmB-F_NOP2_cat"/>
</dbReference>
<dbReference type="PANTHER" id="PTHR22807:SF61">
    <property type="entry name" value="NOL1_NOP2_SUN FAMILY PROTEIN _ ANTITERMINATION NUSB DOMAIN-CONTAINING PROTEIN"/>
    <property type="match status" value="1"/>
</dbReference>
<dbReference type="GO" id="GO:0008168">
    <property type="term" value="F:methyltransferase activity"/>
    <property type="evidence" value="ECO:0007669"/>
    <property type="project" value="UniProtKB-KW"/>
</dbReference>
<feature type="region of interest" description="Disordered" evidence="6">
    <location>
        <begin position="382"/>
        <end position="402"/>
    </location>
</feature>
<evidence type="ECO:0000313" key="8">
    <source>
        <dbReference type="EMBL" id="MDQ0465353.1"/>
    </source>
</evidence>
<dbReference type="SUPFAM" id="SSF53335">
    <property type="entry name" value="S-adenosyl-L-methionine-dependent methyltransferases"/>
    <property type="match status" value="1"/>
</dbReference>
<keyword evidence="3 5" id="KW-0949">S-adenosyl-L-methionine</keyword>
<organism evidence="8 9">
    <name type="scientific">Caulobacter ginsengisoli</name>
    <dbReference type="NCBI Taxonomy" id="400775"/>
    <lineage>
        <taxon>Bacteria</taxon>
        <taxon>Pseudomonadati</taxon>
        <taxon>Pseudomonadota</taxon>
        <taxon>Alphaproteobacteria</taxon>
        <taxon>Caulobacterales</taxon>
        <taxon>Caulobacteraceae</taxon>
        <taxon>Caulobacter</taxon>
    </lineage>
</organism>
<evidence type="ECO:0000313" key="9">
    <source>
        <dbReference type="Proteomes" id="UP001228905"/>
    </source>
</evidence>
<dbReference type="Proteomes" id="UP001228905">
    <property type="component" value="Unassembled WGS sequence"/>
</dbReference>
<dbReference type="Gene3D" id="1.10.940.10">
    <property type="entry name" value="NusB-like"/>
    <property type="match status" value="1"/>
</dbReference>
<dbReference type="EC" id="2.1.1.176" evidence="8"/>
<dbReference type="PROSITE" id="PS51686">
    <property type="entry name" value="SAM_MT_RSMB_NOP"/>
    <property type="match status" value="1"/>
</dbReference>
<sequence>MTDQAPSAGDAGLPARQAAITLFEAALARRGGFDEALSSGALKGLEPRDRAFARALTLAALRHLGPIDNALQGKLSRPPPERVLTILRLGVAQAFWLNVPDHAAVASSVELADRGKNTQRLKGLVNAVLRGLLRDGPPMETVDTVLPAWLSARWRAAYGEEALAGIAAAVTQEPATDLTPRDPAEAQALAADLEATVLPGLTLRSALKGDVALWPGFAEGRWWVQDAAAAIPARLLRVKPGETALDLCAAPGGKTLQLAAAGATVTALDRSAPRLARLRDNLARMNLTAEVVTAEGDAWRDERQFDAVLLDAPCASTGTFRRHPDVLWASSPADIAKLAAVQTRLLAATAGRVKPGGRLVYCVCSLEPEEGESQVRNFLGSNPDFATDPIQPGEGGSPEASVTPQGWLRILPQHMAGGMDGFFAARLVRKA</sequence>
<keyword evidence="1 5" id="KW-0489">Methyltransferase</keyword>
<feature type="domain" description="SAM-dependent MTase RsmB/NOP-type" evidence="7">
    <location>
        <begin position="138"/>
        <end position="430"/>
    </location>
</feature>
<dbReference type="CDD" id="cd02440">
    <property type="entry name" value="AdoMet_MTases"/>
    <property type="match status" value="1"/>
</dbReference>
<dbReference type="Pfam" id="PF01189">
    <property type="entry name" value="Methyltr_RsmB-F"/>
    <property type="match status" value="1"/>
</dbReference>
<dbReference type="InterPro" id="IPR023267">
    <property type="entry name" value="RCMT"/>
</dbReference>
<keyword evidence="4 5" id="KW-0694">RNA-binding</keyword>
<keyword evidence="2 5" id="KW-0808">Transferase</keyword>
<dbReference type="RefSeq" id="WP_307350594.1">
    <property type="nucleotide sequence ID" value="NZ_JAUSVS010000006.1"/>
</dbReference>
<accession>A0ABU0ITL3</accession>
<dbReference type="PRINTS" id="PR02008">
    <property type="entry name" value="RCMTFAMILY"/>
</dbReference>